<protein>
    <recommendedName>
        <fullName evidence="3">Amidohydrolase-related domain-containing protein</fullName>
    </recommendedName>
</protein>
<dbReference type="SUPFAM" id="SSF51556">
    <property type="entry name" value="Metallo-dependent hydrolases"/>
    <property type="match status" value="1"/>
</dbReference>
<dbReference type="GO" id="GO:0016787">
    <property type="term" value="F:hydrolase activity"/>
    <property type="evidence" value="ECO:0007669"/>
    <property type="project" value="InterPro"/>
</dbReference>
<reference evidence="4" key="1">
    <citation type="submission" date="2018-06" db="EMBL/GenBank/DDBJ databases">
        <authorList>
            <person name="Zhirakovskaya E."/>
        </authorList>
    </citation>
    <scope>NUCLEOTIDE SEQUENCE</scope>
</reference>
<organism evidence="4">
    <name type="scientific">hydrothermal vent metagenome</name>
    <dbReference type="NCBI Taxonomy" id="652676"/>
    <lineage>
        <taxon>unclassified sequences</taxon>
        <taxon>metagenomes</taxon>
        <taxon>ecological metagenomes</taxon>
    </lineage>
</organism>
<accession>A0A3B0XZT4</accession>
<sequence>MNKKIIYNCHCHTFTHENIPNRYFPFFLVPITRIALFRWLLRVIMKAFIPWKDNDTVQRYSAFIKAAYRKTQEENLKYLTGYYPEKTKFIVLPMDMAYMGAGKVIEDIDEQHAELARISKKPEYINTLIPFAHIDPRRKDALNRLKILVENDNFKGVKIYPTLGYSPDDEVLMSEIYPYMVKKNIPLMTHCSPGSVNSKDITRSEAHAFADPYNYRIVMDIFPELRICLAHFGGVSEWRRHINEPKDPKNPTWLAKIQKLIKCGKYPNLYTDISYTIFNYHENFSLLNILLEDDKITDKILFGSDFYMVESEKYSERRLSTDLRSALGEGKFWKIANINPKSYLGLSECTAD</sequence>
<keyword evidence="2" id="KW-0812">Transmembrane</keyword>
<name>A0A3B0XZT4_9ZZZZ</name>
<keyword evidence="2" id="KW-0472">Membrane</keyword>
<dbReference type="Pfam" id="PF04909">
    <property type="entry name" value="Amidohydro_2"/>
    <property type="match status" value="1"/>
</dbReference>
<keyword evidence="2" id="KW-1133">Transmembrane helix</keyword>
<dbReference type="AlphaFoldDB" id="A0A3B0XZT4"/>
<dbReference type="InterPro" id="IPR032466">
    <property type="entry name" value="Metal_Hydrolase"/>
</dbReference>
<evidence type="ECO:0000259" key="3">
    <source>
        <dbReference type="Pfam" id="PF04909"/>
    </source>
</evidence>
<dbReference type="EMBL" id="UOFI01000139">
    <property type="protein sequence ID" value="VAW68827.1"/>
    <property type="molecule type" value="Genomic_DNA"/>
</dbReference>
<gene>
    <name evidence="4" type="ORF">MNBD_GAMMA09-1058</name>
</gene>
<evidence type="ECO:0000256" key="2">
    <source>
        <dbReference type="SAM" id="Phobius"/>
    </source>
</evidence>
<dbReference type="Gene3D" id="3.20.20.140">
    <property type="entry name" value="Metal-dependent hydrolases"/>
    <property type="match status" value="1"/>
</dbReference>
<keyword evidence="1" id="KW-0456">Lyase</keyword>
<evidence type="ECO:0000256" key="1">
    <source>
        <dbReference type="ARBA" id="ARBA00023239"/>
    </source>
</evidence>
<dbReference type="InterPro" id="IPR006680">
    <property type="entry name" value="Amidohydro-rel"/>
</dbReference>
<dbReference type="GO" id="GO:0016831">
    <property type="term" value="F:carboxy-lyase activity"/>
    <property type="evidence" value="ECO:0007669"/>
    <property type="project" value="InterPro"/>
</dbReference>
<feature type="domain" description="Amidohydrolase-related" evidence="3">
    <location>
        <begin position="126"/>
        <end position="323"/>
    </location>
</feature>
<evidence type="ECO:0000313" key="4">
    <source>
        <dbReference type="EMBL" id="VAW68827.1"/>
    </source>
</evidence>
<feature type="transmembrane region" description="Helical" evidence="2">
    <location>
        <begin position="23"/>
        <end position="41"/>
    </location>
</feature>
<dbReference type="GO" id="GO:0019748">
    <property type="term" value="P:secondary metabolic process"/>
    <property type="evidence" value="ECO:0007669"/>
    <property type="project" value="TreeGrafter"/>
</dbReference>
<dbReference type="GO" id="GO:0005737">
    <property type="term" value="C:cytoplasm"/>
    <property type="evidence" value="ECO:0007669"/>
    <property type="project" value="TreeGrafter"/>
</dbReference>
<dbReference type="InterPro" id="IPR032465">
    <property type="entry name" value="ACMSD"/>
</dbReference>
<dbReference type="PANTHER" id="PTHR21240">
    <property type="entry name" value="2-AMINO-3-CARBOXYLMUCONATE-6-SEMIALDEHYDE DECARBOXYLASE"/>
    <property type="match status" value="1"/>
</dbReference>
<proteinExistence type="predicted"/>
<dbReference type="PANTHER" id="PTHR21240:SF28">
    <property type="entry name" value="ISO-OROTATE DECARBOXYLASE (EUROFUNG)"/>
    <property type="match status" value="1"/>
</dbReference>